<keyword evidence="20" id="KW-1185">Reference proteome</keyword>
<evidence type="ECO:0000256" key="11">
    <source>
        <dbReference type="ARBA" id="ARBA00023180"/>
    </source>
</evidence>
<evidence type="ECO:0000256" key="8">
    <source>
        <dbReference type="ARBA" id="ARBA00022824"/>
    </source>
</evidence>
<comment type="pathway">
    <text evidence="2">Protein modification; protein glycosylation.</text>
</comment>
<evidence type="ECO:0000256" key="17">
    <source>
        <dbReference type="SAM" id="MobiDB-lite"/>
    </source>
</evidence>
<evidence type="ECO:0000256" key="2">
    <source>
        <dbReference type="ARBA" id="ARBA00004922"/>
    </source>
</evidence>
<keyword evidence="13" id="KW-0119">Carbohydrate metabolism</keyword>
<proteinExistence type="inferred from homology"/>
<evidence type="ECO:0000256" key="4">
    <source>
        <dbReference type="ARBA" id="ARBA00012196"/>
    </source>
</evidence>
<sequence length="486" mass="55223">MINQRITDDRLSLVINLIKLILPTILSPRRKKYEGSVISSHEVVLKFGRHSRSFFFGRFLLFAKVYHFLSAEIVLRPAVYTRLITFLLHSAFSTMMFEIAFLCIWTTVCASNIDPSGYVVFCPCMGRFGNQVDQLLGVMQFTHYLDRTLVLPNFIEYPYPNTAMVPFENIFQVSEIRKYLKIVAMVEFTRDIMPKLWPAENRTALCWSPRKSFYDENAPVGCHPKEGNPFGPYWDKIGVSFANDAYFGDIPGGYDLTVKGSKSGWQRRFSALDFPVLAFPSPPAHFPSRPPTWELQRYLKWSSRITGKAIQFIKEELTRPYVGIHLRNDKDWDRVCEHVNSSPGQQFFASMQCDAQEHYDGTLSKEMCAPSATTIIEQVVDTVGKIGARSVFVASDRDHMIEAINEALLAYDVKAHRLNPDDPLVSLAILGKADHFIGNCVGVESRKGENTSKRESLEVETSNRSRKESSGDVREVKDNGRITNAV</sequence>
<keyword evidence="18" id="KW-1133">Transmembrane helix</keyword>
<evidence type="ECO:0000256" key="12">
    <source>
        <dbReference type="ARBA" id="ARBA00023253"/>
    </source>
</evidence>
<name>A0ABR1CHI3_NECAM</name>
<dbReference type="CDD" id="cd11302">
    <property type="entry name" value="O-FucT-1"/>
    <property type="match status" value="1"/>
</dbReference>
<dbReference type="EMBL" id="JAVFWL010000002">
    <property type="protein sequence ID" value="KAK6737217.1"/>
    <property type="molecule type" value="Genomic_DNA"/>
</dbReference>
<keyword evidence="12" id="KW-0294">Fucose metabolism</keyword>
<evidence type="ECO:0000256" key="9">
    <source>
        <dbReference type="ARBA" id="ARBA00022976"/>
    </source>
</evidence>
<evidence type="ECO:0000256" key="6">
    <source>
        <dbReference type="ARBA" id="ARBA00022676"/>
    </source>
</evidence>
<evidence type="ECO:0000256" key="7">
    <source>
        <dbReference type="ARBA" id="ARBA00022679"/>
    </source>
</evidence>
<comment type="subcellular location">
    <subcellularLocation>
        <location evidence="1">Endoplasmic reticulum</location>
    </subcellularLocation>
</comment>
<protein>
    <recommendedName>
        <fullName evidence="5">GDP-fucose protein O-fucosyltransferase 1</fullName>
        <ecNumber evidence="4">2.4.1.221</ecNumber>
    </recommendedName>
    <alternativeName>
        <fullName evidence="14">Peptide-O-fucosyltransferase 1</fullName>
    </alternativeName>
</protein>
<dbReference type="Gene3D" id="3.40.50.11350">
    <property type="match status" value="1"/>
</dbReference>
<evidence type="ECO:0000256" key="1">
    <source>
        <dbReference type="ARBA" id="ARBA00004240"/>
    </source>
</evidence>
<keyword evidence="8" id="KW-0256">Endoplasmic reticulum</keyword>
<evidence type="ECO:0000256" key="10">
    <source>
        <dbReference type="ARBA" id="ARBA00023157"/>
    </source>
</evidence>
<reference evidence="19 20" key="1">
    <citation type="submission" date="2023-08" db="EMBL/GenBank/DDBJ databases">
        <title>A Necator americanus chromosomal reference genome.</title>
        <authorList>
            <person name="Ilik V."/>
            <person name="Petrzelkova K.J."/>
            <person name="Pardy F."/>
            <person name="Fuh T."/>
            <person name="Niatou-Singa F.S."/>
            <person name="Gouil Q."/>
            <person name="Baker L."/>
            <person name="Ritchie M.E."/>
            <person name="Jex A.R."/>
            <person name="Gazzola D."/>
            <person name="Li H."/>
            <person name="Toshio Fujiwara R."/>
            <person name="Zhan B."/>
            <person name="Aroian R.V."/>
            <person name="Pafco B."/>
            <person name="Schwarz E.M."/>
        </authorList>
    </citation>
    <scope>NUCLEOTIDE SEQUENCE [LARGE SCALE GENOMIC DNA]</scope>
    <source>
        <strain evidence="19 20">Aroian</strain>
        <tissue evidence="19">Whole animal</tissue>
    </source>
</reference>
<dbReference type="PANTHER" id="PTHR21420">
    <property type="entry name" value="GDP-FUCOSE PROTEIN O-FUCOSYLTRANSFERASE 1"/>
    <property type="match status" value="1"/>
</dbReference>
<dbReference type="InterPro" id="IPR019378">
    <property type="entry name" value="GDP-Fuc_O-FucTrfase"/>
</dbReference>
<dbReference type="EC" id="2.4.1.221" evidence="4"/>
<comment type="catalytic activity">
    <reaction evidence="16">
        <text>L-seryl-[protein] + GDP-beta-L-fucose = 3-O-(alpha-L-fucosyl)-L-seryl-[protein] + GDP + H(+)</text>
        <dbReference type="Rhea" id="RHEA:63644"/>
        <dbReference type="Rhea" id="RHEA-COMP:9863"/>
        <dbReference type="Rhea" id="RHEA-COMP:17914"/>
        <dbReference type="ChEBI" id="CHEBI:15378"/>
        <dbReference type="ChEBI" id="CHEBI:29999"/>
        <dbReference type="ChEBI" id="CHEBI:57273"/>
        <dbReference type="ChEBI" id="CHEBI:58189"/>
        <dbReference type="ChEBI" id="CHEBI:189632"/>
        <dbReference type="EC" id="2.4.1.221"/>
    </reaction>
    <physiologicalReaction direction="left-to-right" evidence="16">
        <dbReference type="Rhea" id="RHEA:63645"/>
    </physiologicalReaction>
</comment>
<evidence type="ECO:0000256" key="14">
    <source>
        <dbReference type="ARBA" id="ARBA00033080"/>
    </source>
</evidence>
<dbReference type="PANTHER" id="PTHR21420:SF10">
    <property type="entry name" value="GDP-FUCOSE PROTEIN O-FUCOSYLTRANSFERASE 1"/>
    <property type="match status" value="1"/>
</dbReference>
<evidence type="ECO:0000313" key="20">
    <source>
        <dbReference type="Proteomes" id="UP001303046"/>
    </source>
</evidence>
<evidence type="ECO:0000256" key="18">
    <source>
        <dbReference type="SAM" id="Phobius"/>
    </source>
</evidence>
<evidence type="ECO:0000256" key="16">
    <source>
        <dbReference type="ARBA" id="ARBA00048647"/>
    </source>
</evidence>
<dbReference type="Proteomes" id="UP001303046">
    <property type="component" value="Unassembled WGS sequence"/>
</dbReference>
<evidence type="ECO:0000256" key="13">
    <source>
        <dbReference type="ARBA" id="ARBA00023277"/>
    </source>
</evidence>
<keyword evidence="10" id="KW-1015">Disulfide bond</keyword>
<evidence type="ECO:0000256" key="5">
    <source>
        <dbReference type="ARBA" id="ARBA00021745"/>
    </source>
</evidence>
<keyword evidence="7" id="KW-0808">Transferase</keyword>
<comment type="similarity">
    <text evidence="3">Belongs to the glycosyltransferase 65 family.</text>
</comment>
<keyword evidence="6" id="KW-0328">Glycosyltransferase</keyword>
<comment type="catalytic activity">
    <reaction evidence="15">
        <text>L-threonyl-[protein] + GDP-beta-L-fucose = 3-O-(alpha-L-fucosyl)-L-threonyl-[protein] + GDP + H(+)</text>
        <dbReference type="Rhea" id="RHEA:70491"/>
        <dbReference type="Rhea" id="RHEA-COMP:11060"/>
        <dbReference type="Rhea" id="RHEA-COMP:17915"/>
        <dbReference type="ChEBI" id="CHEBI:15378"/>
        <dbReference type="ChEBI" id="CHEBI:30013"/>
        <dbReference type="ChEBI" id="CHEBI:57273"/>
        <dbReference type="ChEBI" id="CHEBI:58189"/>
        <dbReference type="ChEBI" id="CHEBI:189631"/>
        <dbReference type="EC" id="2.4.1.221"/>
    </reaction>
    <physiologicalReaction direction="left-to-right" evidence="15">
        <dbReference type="Rhea" id="RHEA:70492"/>
    </physiologicalReaction>
</comment>
<comment type="caution">
    <text evidence="19">The sequence shown here is derived from an EMBL/GenBank/DDBJ whole genome shotgun (WGS) entry which is preliminary data.</text>
</comment>
<dbReference type="InterPro" id="IPR039922">
    <property type="entry name" value="POFUT1"/>
</dbReference>
<evidence type="ECO:0000313" key="19">
    <source>
        <dbReference type="EMBL" id="KAK6737217.1"/>
    </source>
</evidence>
<gene>
    <name evidence="19" type="primary">Necator_chrII.g7527</name>
    <name evidence="19" type="ORF">RB195_019733</name>
</gene>
<dbReference type="Gene3D" id="3.40.50.11340">
    <property type="match status" value="1"/>
</dbReference>
<accession>A0ABR1CHI3</accession>
<keyword evidence="9" id="KW-0914">Notch signaling pathway</keyword>
<organism evidence="19 20">
    <name type="scientific">Necator americanus</name>
    <name type="common">Human hookworm</name>
    <dbReference type="NCBI Taxonomy" id="51031"/>
    <lineage>
        <taxon>Eukaryota</taxon>
        <taxon>Metazoa</taxon>
        <taxon>Ecdysozoa</taxon>
        <taxon>Nematoda</taxon>
        <taxon>Chromadorea</taxon>
        <taxon>Rhabditida</taxon>
        <taxon>Rhabditina</taxon>
        <taxon>Rhabditomorpha</taxon>
        <taxon>Strongyloidea</taxon>
        <taxon>Ancylostomatidae</taxon>
        <taxon>Bunostominae</taxon>
        <taxon>Necator</taxon>
    </lineage>
</organism>
<keyword evidence="11" id="KW-0325">Glycoprotein</keyword>
<keyword evidence="18" id="KW-0812">Transmembrane</keyword>
<evidence type="ECO:0000256" key="15">
    <source>
        <dbReference type="ARBA" id="ARBA00047273"/>
    </source>
</evidence>
<dbReference type="Pfam" id="PF10250">
    <property type="entry name" value="O-FucT"/>
    <property type="match status" value="1"/>
</dbReference>
<feature type="transmembrane region" description="Helical" evidence="18">
    <location>
        <begin position="87"/>
        <end position="108"/>
    </location>
</feature>
<keyword evidence="18" id="KW-0472">Membrane</keyword>
<feature type="compositionally biased region" description="Basic and acidic residues" evidence="17">
    <location>
        <begin position="447"/>
        <end position="480"/>
    </location>
</feature>
<feature type="region of interest" description="Disordered" evidence="17">
    <location>
        <begin position="447"/>
        <end position="486"/>
    </location>
</feature>
<evidence type="ECO:0000256" key="3">
    <source>
        <dbReference type="ARBA" id="ARBA00010626"/>
    </source>
</evidence>